<evidence type="ECO:0000313" key="2">
    <source>
        <dbReference type="Proteomes" id="UP000182491"/>
    </source>
</evidence>
<reference evidence="2" key="1">
    <citation type="submission" date="2016-10" db="EMBL/GenBank/DDBJ databases">
        <authorList>
            <person name="Varghese N."/>
        </authorList>
    </citation>
    <scope>NUCLEOTIDE SEQUENCE [LARGE SCALE GENOMIC DNA]</scope>
    <source>
        <strain evidence="2">DSM 18820</strain>
    </source>
</reference>
<dbReference type="Proteomes" id="UP000182491">
    <property type="component" value="Unassembled WGS sequence"/>
</dbReference>
<accession>A0A1I7IDQ7</accession>
<dbReference type="EMBL" id="FPCA01000002">
    <property type="protein sequence ID" value="SFU71064.1"/>
    <property type="molecule type" value="Genomic_DNA"/>
</dbReference>
<organism evidence="1 2">
    <name type="scientific">Pontibacter akesuensis</name>
    <dbReference type="NCBI Taxonomy" id="388950"/>
    <lineage>
        <taxon>Bacteria</taxon>
        <taxon>Pseudomonadati</taxon>
        <taxon>Bacteroidota</taxon>
        <taxon>Cytophagia</taxon>
        <taxon>Cytophagales</taxon>
        <taxon>Hymenobacteraceae</taxon>
        <taxon>Pontibacter</taxon>
    </lineage>
</organism>
<evidence type="ECO:0008006" key="3">
    <source>
        <dbReference type="Google" id="ProtNLM"/>
    </source>
</evidence>
<keyword evidence="2" id="KW-1185">Reference proteome</keyword>
<gene>
    <name evidence="1" type="ORF">SAMN04487941_2132</name>
</gene>
<dbReference type="OrthoDB" id="852207at2"/>
<name>A0A1I7IDQ7_9BACT</name>
<dbReference type="AlphaFoldDB" id="A0A1I7IDQ7"/>
<dbReference type="RefSeq" id="WP_068837498.1">
    <property type="nucleotide sequence ID" value="NZ_BMXC01000002.1"/>
</dbReference>
<proteinExistence type="predicted"/>
<protein>
    <recommendedName>
        <fullName evidence="3">SpoIIAA-like</fullName>
    </recommendedName>
</protein>
<evidence type="ECO:0000313" key="1">
    <source>
        <dbReference type="EMBL" id="SFU71064.1"/>
    </source>
</evidence>
<sequence>MILFQNGLITLDYNPATDLLHVEWPQFQEYAVSEARHALQVMVETIRNYDIKKLFLDTRQVQVDVSDAEYMAVLREFGADLANTRLSKVSRMVATDHNRERNVQSVKEQLQLSFPLMDFTDQDSALEWLLAE</sequence>